<dbReference type="AlphaFoldDB" id="A0A520MTI5"/>
<keyword evidence="1" id="KW-0472">Membrane</keyword>
<evidence type="ECO:0000256" key="1">
    <source>
        <dbReference type="SAM" id="Phobius"/>
    </source>
</evidence>
<feature type="transmembrane region" description="Helical" evidence="1">
    <location>
        <begin position="50"/>
        <end position="69"/>
    </location>
</feature>
<evidence type="ECO:0000313" key="3">
    <source>
        <dbReference type="Proteomes" id="UP000315498"/>
    </source>
</evidence>
<name>A0A520MTI5_9GAMM</name>
<evidence type="ECO:0000313" key="2">
    <source>
        <dbReference type="EMBL" id="RZO24535.1"/>
    </source>
</evidence>
<keyword evidence="1" id="KW-1133">Transmembrane helix</keyword>
<keyword evidence="1" id="KW-0812">Transmembrane</keyword>
<proteinExistence type="predicted"/>
<dbReference type="Proteomes" id="UP000315498">
    <property type="component" value="Unassembled WGS sequence"/>
</dbReference>
<accession>A0A520MTI5</accession>
<reference evidence="2 3" key="1">
    <citation type="submission" date="2019-02" db="EMBL/GenBank/DDBJ databases">
        <title>Prokaryotic population dynamics and viral predation in marine succession experiment using metagenomics: the confinement effect.</title>
        <authorList>
            <person name="Haro-Moreno J.M."/>
            <person name="Rodriguez-Valera F."/>
            <person name="Lopez-Perez M."/>
        </authorList>
    </citation>
    <scope>NUCLEOTIDE SEQUENCE [LARGE SCALE GENOMIC DNA]</scope>
    <source>
        <strain evidence="2">MED-G161</strain>
    </source>
</reference>
<gene>
    <name evidence="2" type="ORF">EVA94_02490</name>
</gene>
<organism evidence="2 3">
    <name type="scientific">SAR86 cluster bacterium</name>
    <dbReference type="NCBI Taxonomy" id="2030880"/>
    <lineage>
        <taxon>Bacteria</taxon>
        <taxon>Pseudomonadati</taxon>
        <taxon>Pseudomonadota</taxon>
        <taxon>Gammaproteobacteria</taxon>
        <taxon>SAR86 cluster</taxon>
    </lineage>
</organism>
<feature type="transmembrane region" description="Helical" evidence="1">
    <location>
        <begin position="6"/>
        <end position="38"/>
    </location>
</feature>
<protein>
    <submittedName>
        <fullName evidence="2">Uncharacterized protein</fullName>
    </submittedName>
</protein>
<sequence length="70" mass="8057">MNRFVLQVFLFLAFIPLAILVGYGILVVAPIFCCFLAINSYKFNNYKEMYIWMAFGCLSFLLALFMLGVL</sequence>
<comment type="caution">
    <text evidence="2">The sequence shown here is derived from an EMBL/GenBank/DDBJ whole genome shotgun (WGS) entry which is preliminary data.</text>
</comment>
<dbReference type="EMBL" id="SHBG01000018">
    <property type="protein sequence ID" value="RZO24535.1"/>
    <property type="molecule type" value="Genomic_DNA"/>
</dbReference>